<accession>A0A5C6CB67</accession>
<dbReference type="AlphaFoldDB" id="A0A5C6CB67"/>
<reference evidence="2 3" key="1">
    <citation type="submission" date="2019-02" db="EMBL/GenBank/DDBJ databases">
        <title>Deep-cultivation of Planctomycetes and their phenomic and genomic characterization uncovers novel biology.</title>
        <authorList>
            <person name="Wiegand S."/>
            <person name="Jogler M."/>
            <person name="Boedeker C."/>
            <person name="Pinto D."/>
            <person name="Vollmers J."/>
            <person name="Rivas-Marin E."/>
            <person name="Kohn T."/>
            <person name="Peeters S.H."/>
            <person name="Heuer A."/>
            <person name="Rast P."/>
            <person name="Oberbeckmann S."/>
            <person name="Bunk B."/>
            <person name="Jeske O."/>
            <person name="Meyerdierks A."/>
            <person name="Storesund J.E."/>
            <person name="Kallscheuer N."/>
            <person name="Luecker S."/>
            <person name="Lage O.M."/>
            <person name="Pohl T."/>
            <person name="Merkel B.J."/>
            <person name="Hornburger P."/>
            <person name="Mueller R.-W."/>
            <person name="Bruemmer F."/>
            <person name="Labrenz M."/>
            <person name="Spormann A.M."/>
            <person name="Op Den Camp H."/>
            <person name="Overmann J."/>
            <person name="Amann R."/>
            <person name="Jetten M.S.M."/>
            <person name="Mascher T."/>
            <person name="Medema M.H."/>
            <person name="Devos D.P."/>
            <person name="Kaster A.-K."/>
            <person name="Ovreas L."/>
            <person name="Rohde M."/>
            <person name="Galperin M.Y."/>
            <person name="Jogler C."/>
        </authorList>
    </citation>
    <scope>NUCLEOTIDE SEQUENCE [LARGE SCALE GENOMIC DNA]</scope>
    <source>
        <strain evidence="2 3">Pla52o</strain>
    </source>
</reference>
<keyword evidence="3" id="KW-1185">Reference proteome</keyword>
<comment type="caution">
    <text evidence="2">The sequence shown here is derived from an EMBL/GenBank/DDBJ whole genome shotgun (WGS) entry which is preliminary data.</text>
</comment>
<evidence type="ECO:0000313" key="2">
    <source>
        <dbReference type="EMBL" id="TWU21468.1"/>
    </source>
</evidence>
<sequence length="103" mass="11012">MCHLSKFAEICECGPASAVLRTSSLVPRRLSGFSCYHPRSPPAPRATTPHACVPGRGPHPRRFCSPKAPWFGCTLFVRPPSNMAENRTPSTGGVTALGPRGIV</sequence>
<name>A0A5C6CB67_9BACT</name>
<evidence type="ECO:0000313" key="3">
    <source>
        <dbReference type="Proteomes" id="UP000316304"/>
    </source>
</evidence>
<evidence type="ECO:0000256" key="1">
    <source>
        <dbReference type="SAM" id="MobiDB-lite"/>
    </source>
</evidence>
<proteinExistence type="predicted"/>
<organism evidence="2 3">
    <name type="scientific">Novipirellula galeiformis</name>
    <dbReference type="NCBI Taxonomy" id="2528004"/>
    <lineage>
        <taxon>Bacteria</taxon>
        <taxon>Pseudomonadati</taxon>
        <taxon>Planctomycetota</taxon>
        <taxon>Planctomycetia</taxon>
        <taxon>Pirellulales</taxon>
        <taxon>Pirellulaceae</taxon>
        <taxon>Novipirellula</taxon>
    </lineage>
</organism>
<dbReference type="Proteomes" id="UP000316304">
    <property type="component" value="Unassembled WGS sequence"/>
</dbReference>
<dbReference type="EMBL" id="SJPT01000006">
    <property type="protein sequence ID" value="TWU21468.1"/>
    <property type="molecule type" value="Genomic_DNA"/>
</dbReference>
<feature type="compositionally biased region" description="Polar residues" evidence="1">
    <location>
        <begin position="83"/>
        <end position="93"/>
    </location>
</feature>
<feature type="region of interest" description="Disordered" evidence="1">
    <location>
        <begin position="82"/>
        <end position="103"/>
    </location>
</feature>
<protein>
    <submittedName>
        <fullName evidence="2">Uncharacterized protein</fullName>
    </submittedName>
</protein>
<gene>
    <name evidence="2" type="ORF">Pla52o_36540</name>
</gene>